<accession>A0A8H6PQE8</accession>
<dbReference type="PANTHER" id="PTHR11953:SF1">
    <property type="entry name" value="EXOSOME COMPLEX COMPONENT RRP46"/>
    <property type="match status" value="1"/>
</dbReference>
<dbReference type="GO" id="GO:0006364">
    <property type="term" value="P:rRNA processing"/>
    <property type="evidence" value="ECO:0007669"/>
    <property type="project" value="UniProtKB-KW"/>
</dbReference>
<dbReference type="Proteomes" id="UP000654922">
    <property type="component" value="Unassembled WGS sequence"/>
</dbReference>
<proteinExistence type="predicted"/>
<evidence type="ECO:0000256" key="4">
    <source>
        <dbReference type="ARBA" id="ARBA00023242"/>
    </source>
</evidence>
<dbReference type="GO" id="GO:0071028">
    <property type="term" value="P:nuclear mRNA surveillance"/>
    <property type="evidence" value="ECO:0007669"/>
    <property type="project" value="TreeGrafter"/>
</dbReference>
<dbReference type="GO" id="GO:0034475">
    <property type="term" value="P:U4 snRNA 3'-end processing"/>
    <property type="evidence" value="ECO:0007669"/>
    <property type="project" value="TreeGrafter"/>
</dbReference>
<dbReference type="InterPro" id="IPR020568">
    <property type="entry name" value="Ribosomal_Su5_D2-typ_SF"/>
</dbReference>
<evidence type="ECO:0000256" key="3">
    <source>
        <dbReference type="ARBA" id="ARBA00022835"/>
    </source>
</evidence>
<evidence type="ECO:0000256" key="2">
    <source>
        <dbReference type="ARBA" id="ARBA00022552"/>
    </source>
</evidence>
<gene>
    <name evidence="5" type="ORF">CNMCM5623_004293</name>
</gene>
<dbReference type="InterPro" id="IPR027408">
    <property type="entry name" value="PNPase/RNase_PH_dom_sf"/>
</dbReference>
<dbReference type="SUPFAM" id="SSF55666">
    <property type="entry name" value="Ribonuclease PH domain 2-like"/>
    <property type="match status" value="1"/>
</dbReference>
<dbReference type="Gene3D" id="3.30.230.70">
    <property type="entry name" value="GHMP Kinase, N-terminal domain"/>
    <property type="match status" value="1"/>
</dbReference>
<protein>
    <recommendedName>
        <fullName evidence="7">Exosome complex subunit Rrp46</fullName>
    </recommendedName>
</protein>
<name>A0A8H6PQE8_9EURO</name>
<dbReference type="GO" id="GO:0071051">
    <property type="term" value="P:poly(A)-dependent snoRNA 3'-end processing"/>
    <property type="evidence" value="ECO:0007669"/>
    <property type="project" value="TreeGrafter"/>
</dbReference>
<dbReference type="FunFam" id="3.30.230.70:FF:000036">
    <property type="entry name" value="Exosome complex subunit Rrp46, putative"/>
    <property type="match status" value="1"/>
</dbReference>
<dbReference type="GO" id="GO:0005730">
    <property type="term" value="C:nucleolus"/>
    <property type="evidence" value="ECO:0007669"/>
    <property type="project" value="TreeGrafter"/>
</dbReference>
<dbReference type="SUPFAM" id="SSF54211">
    <property type="entry name" value="Ribosomal protein S5 domain 2-like"/>
    <property type="match status" value="1"/>
</dbReference>
<evidence type="ECO:0000313" key="5">
    <source>
        <dbReference type="EMBL" id="KAF7159060.1"/>
    </source>
</evidence>
<evidence type="ECO:0000256" key="1">
    <source>
        <dbReference type="ARBA" id="ARBA00004123"/>
    </source>
</evidence>
<dbReference type="PANTHER" id="PTHR11953">
    <property type="entry name" value="EXOSOME COMPLEX COMPONENT"/>
    <property type="match status" value="1"/>
</dbReference>
<dbReference type="OrthoDB" id="27298at2759"/>
<keyword evidence="2" id="KW-0698">rRNA processing</keyword>
<dbReference type="AlphaFoldDB" id="A0A8H6PQE8"/>
<evidence type="ECO:0000313" key="6">
    <source>
        <dbReference type="Proteomes" id="UP000654922"/>
    </source>
</evidence>
<dbReference type="GO" id="GO:0003723">
    <property type="term" value="F:RNA binding"/>
    <property type="evidence" value="ECO:0007669"/>
    <property type="project" value="TreeGrafter"/>
</dbReference>
<comment type="subcellular location">
    <subcellularLocation>
        <location evidence="1">Nucleus</location>
    </subcellularLocation>
</comment>
<keyword evidence="4" id="KW-0539">Nucleus</keyword>
<dbReference type="GO" id="GO:0000176">
    <property type="term" value="C:nuclear exosome (RNase complex)"/>
    <property type="evidence" value="ECO:0007669"/>
    <property type="project" value="TreeGrafter"/>
</dbReference>
<comment type="caution">
    <text evidence="5">The sequence shown here is derived from an EMBL/GenBank/DDBJ whole genome shotgun (WGS) entry which is preliminary data.</text>
</comment>
<dbReference type="InterPro" id="IPR036345">
    <property type="entry name" value="ExoRNase_PH_dom2_sf"/>
</dbReference>
<keyword evidence="3" id="KW-0271">Exosome</keyword>
<dbReference type="InterPro" id="IPR050080">
    <property type="entry name" value="RNase_PH"/>
</dbReference>
<organism evidence="5 6">
    <name type="scientific">Aspergillus felis</name>
    <dbReference type="NCBI Taxonomy" id="1287682"/>
    <lineage>
        <taxon>Eukaryota</taxon>
        <taxon>Fungi</taxon>
        <taxon>Dikarya</taxon>
        <taxon>Ascomycota</taxon>
        <taxon>Pezizomycotina</taxon>
        <taxon>Eurotiomycetes</taxon>
        <taxon>Eurotiomycetidae</taxon>
        <taxon>Eurotiales</taxon>
        <taxon>Aspergillaceae</taxon>
        <taxon>Aspergillus</taxon>
        <taxon>Aspergillus subgen. Fumigati</taxon>
    </lineage>
</organism>
<reference evidence="5" key="1">
    <citation type="submission" date="2020-06" db="EMBL/GenBank/DDBJ databases">
        <title>Draft genome sequences of strains closely related to Aspergillus parafelis and Aspergillus hiratsukae.</title>
        <authorList>
            <person name="Dos Santos R.A.C."/>
            <person name="Rivero-Menendez O."/>
            <person name="Steenwyk J.L."/>
            <person name="Mead M.E."/>
            <person name="Goldman G.H."/>
            <person name="Alastruey-Izquierdo A."/>
            <person name="Rokas A."/>
        </authorList>
    </citation>
    <scope>NUCLEOTIDE SEQUENCE</scope>
    <source>
        <strain evidence="5">CNM-CM5623</strain>
    </source>
</reference>
<sequence>MVGPTASLTPLTRADGSASYKCPSTGFDVLGSVNAPVELPGRRDALKPEEATIEVFVKPGTTPGGVGERYVEGILKTMLGRLILGREKGYPRRGVVLTLAIVGGQNVCRGDSWASLTLACTQQYLTLLPAFLHASLLALISASVPLSMTFTASILAVTSSGDIIRQPSVSQAATAKSLHVLAFSSKGHLLLNESQGTFDFATWERVHQHASAICRGTLAGSADGDVTMEEEGGEQGLEKFMRETIEDKVYQDYAWKIDAA</sequence>
<evidence type="ECO:0008006" key="7">
    <source>
        <dbReference type="Google" id="ProtNLM"/>
    </source>
</evidence>
<dbReference type="GO" id="GO:0000177">
    <property type="term" value="C:cytoplasmic exosome (RNase complex)"/>
    <property type="evidence" value="ECO:0007669"/>
    <property type="project" value="TreeGrafter"/>
</dbReference>
<dbReference type="GO" id="GO:0016075">
    <property type="term" value="P:rRNA catabolic process"/>
    <property type="evidence" value="ECO:0007669"/>
    <property type="project" value="TreeGrafter"/>
</dbReference>
<dbReference type="EMBL" id="JACBAE010001382">
    <property type="protein sequence ID" value="KAF7159060.1"/>
    <property type="molecule type" value="Genomic_DNA"/>
</dbReference>